<evidence type="ECO:0000313" key="2">
    <source>
        <dbReference type="Proteomes" id="UP001596056"/>
    </source>
</evidence>
<evidence type="ECO:0008006" key="3">
    <source>
        <dbReference type="Google" id="ProtNLM"/>
    </source>
</evidence>
<sequence>MIRYTHAELLGRRPAAAPAAIGDDLSVRHKHVLGAALSLHGHAQVPGRNGGQFSLGLLPTWFEDTNTHHPHSGLTMRSPRKFIAAQTATA</sequence>
<protein>
    <recommendedName>
        <fullName evidence="3">Transposase</fullName>
    </recommendedName>
</protein>
<accession>A0ABW0S8L3</accession>
<organism evidence="1 2">
    <name type="scientific">Rubellimicrobium aerolatum</name>
    <dbReference type="NCBI Taxonomy" id="490979"/>
    <lineage>
        <taxon>Bacteria</taxon>
        <taxon>Pseudomonadati</taxon>
        <taxon>Pseudomonadota</taxon>
        <taxon>Alphaproteobacteria</taxon>
        <taxon>Rhodobacterales</taxon>
        <taxon>Roseobacteraceae</taxon>
        <taxon>Rubellimicrobium</taxon>
    </lineage>
</organism>
<dbReference type="RefSeq" id="WP_209837513.1">
    <property type="nucleotide sequence ID" value="NZ_JAGGJP010000001.1"/>
</dbReference>
<proteinExistence type="predicted"/>
<gene>
    <name evidence="1" type="ORF">ACFPOC_02290</name>
</gene>
<evidence type="ECO:0000313" key="1">
    <source>
        <dbReference type="EMBL" id="MFC5565243.1"/>
    </source>
</evidence>
<name>A0ABW0S8L3_9RHOB</name>
<comment type="caution">
    <text evidence="1">The sequence shown here is derived from an EMBL/GenBank/DDBJ whole genome shotgun (WGS) entry which is preliminary data.</text>
</comment>
<keyword evidence="2" id="KW-1185">Reference proteome</keyword>
<reference evidence="2" key="1">
    <citation type="journal article" date="2019" name="Int. J. Syst. Evol. Microbiol.">
        <title>The Global Catalogue of Microorganisms (GCM) 10K type strain sequencing project: providing services to taxonomists for standard genome sequencing and annotation.</title>
        <authorList>
            <consortium name="The Broad Institute Genomics Platform"/>
            <consortium name="The Broad Institute Genome Sequencing Center for Infectious Disease"/>
            <person name="Wu L."/>
            <person name="Ma J."/>
        </authorList>
    </citation>
    <scope>NUCLEOTIDE SEQUENCE [LARGE SCALE GENOMIC DNA]</scope>
    <source>
        <strain evidence="2">KACC 11588</strain>
    </source>
</reference>
<dbReference type="Proteomes" id="UP001596056">
    <property type="component" value="Unassembled WGS sequence"/>
</dbReference>
<dbReference type="EMBL" id="JBHSNA010000001">
    <property type="protein sequence ID" value="MFC5565243.1"/>
    <property type="molecule type" value="Genomic_DNA"/>
</dbReference>